<organism evidence="3 4">
    <name type="scientific">Methanosphaerula palustris (strain ATCC BAA-1556 / DSM 19958 / E1-9c)</name>
    <dbReference type="NCBI Taxonomy" id="521011"/>
    <lineage>
        <taxon>Archaea</taxon>
        <taxon>Methanobacteriati</taxon>
        <taxon>Methanobacteriota</taxon>
        <taxon>Stenosarchaea group</taxon>
        <taxon>Methanomicrobia</taxon>
        <taxon>Methanomicrobiales</taxon>
        <taxon>Methanoregulaceae</taxon>
        <taxon>Methanosphaerula</taxon>
    </lineage>
</organism>
<dbReference type="GO" id="GO:0004527">
    <property type="term" value="F:exonuclease activity"/>
    <property type="evidence" value="ECO:0007669"/>
    <property type="project" value="UniProtKB-KW"/>
</dbReference>
<dbReference type="EMBL" id="CP001338">
    <property type="protein sequence ID" value="ACL17924.1"/>
    <property type="molecule type" value="Genomic_DNA"/>
</dbReference>
<reference evidence="3 4" key="1">
    <citation type="journal article" date="2015" name="Genome Announc.">
        <title>Complete Genome Sequence of Methanosphaerula palustris E1-9CT, a Hydrogenotrophic Methanogen Isolated from a Minerotrophic Fen Peatland.</title>
        <authorList>
            <person name="Cadillo-Quiroz H."/>
            <person name="Browne P."/>
            <person name="Kyrpides N."/>
            <person name="Woyke T."/>
            <person name="Goodwin L."/>
            <person name="Detter C."/>
            <person name="Yavitt J.B."/>
            <person name="Zinder S.H."/>
        </authorList>
    </citation>
    <scope>NUCLEOTIDE SEQUENCE [LARGE SCALE GENOMIC DNA]</scope>
    <source>
        <strain evidence="4">ATCC BAA-1556 / DSM 19958 / E1-9c</strain>
    </source>
</reference>
<feature type="domain" description="DDH" evidence="1">
    <location>
        <begin position="22"/>
        <end position="138"/>
    </location>
</feature>
<gene>
    <name evidence="3" type="ordered locus">Mpal_2660</name>
</gene>
<evidence type="ECO:0000259" key="2">
    <source>
        <dbReference type="Pfam" id="PF02272"/>
    </source>
</evidence>
<dbReference type="STRING" id="521011.Mpal_2660"/>
<dbReference type="GeneID" id="7272482"/>
<dbReference type="PANTHER" id="PTHR30255">
    <property type="entry name" value="SINGLE-STRANDED-DNA-SPECIFIC EXONUCLEASE RECJ"/>
    <property type="match status" value="1"/>
</dbReference>
<dbReference type="InterPro" id="IPR051673">
    <property type="entry name" value="SSDNA_exonuclease_RecJ"/>
</dbReference>
<evidence type="ECO:0000313" key="4">
    <source>
        <dbReference type="Proteomes" id="UP000002457"/>
    </source>
</evidence>
<evidence type="ECO:0000259" key="1">
    <source>
        <dbReference type="Pfam" id="PF01368"/>
    </source>
</evidence>
<dbReference type="InterPro" id="IPR038763">
    <property type="entry name" value="DHH_sf"/>
</dbReference>
<sequence>MSLGERAALIADHLRKQEYVEVYGHHDADGIAAAAILCHGLYRLGIGFRLRIAGSLPALAEDPEQPVILCDMGSGSAGLPDQTIVIDHHTPGFPGAYHLNPNLFGLDGEQVLPASGCAYLVASALGDNRDLAGLALLGMIGDHQQMEGPNRDIFNEGVGNSVVSPERGLLLPGRTREEQLLLATSPYLAGISGDEETVKQIIADEGEQGSEEPLLSAIVFAAAEQASPAALDRVYGDQYGLQREVIEDGHTLAAVIDGCGKAGMGGLAASLCLRSAVSIAEAWAVTARFRQQVIAAINGREQIGDWAGCYMVPDSALVGDVADALQCDLPSGDLVVVVAAEGPTSRLSVRTPQTREIDLGRLLADLALDYGGTGGGHRHRGGATIRSAAVPGFLEQLTEALV</sequence>
<name>B8GFP1_METPE</name>
<dbReference type="GO" id="GO:0003676">
    <property type="term" value="F:nucleic acid binding"/>
    <property type="evidence" value="ECO:0007669"/>
    <property type="project" value="InterPro"/>
</dbReference>
<dbReference type="InterPro" id="IPR001667">
    <property type="entry name" value="DDH_dom"/>
</dbReference>
<dbReference type="PANTHER" id="PTHR30255:SF2">
    <property type="entry name" value="SINGLE-STRANDED-DNA-SPECIFIC EXONUCLEASE RECJ"/>
    <property type="match status" value="1"/>
</dbReference>
<dbReference type="eggNOG" id="arCOG00427">
    <property type="taxonomic scope" value="Archaea"/>
</dbReference>
<dbReference type="RefSeq" id="WP_012619243.1">
    <property type="nucleotide sequence ID" value="NC_011832.1"/>
</dbReference>
<dbReference type="AlphaFoldDB" id="B8GFP1"/>
<keyword evidence="4" id="KW-1185">Reference proteome</keyword>
<feature type="domain" description="DHHA1" evidence="2">
    <location>
        <begin position="318"/>
        <end position="401"/>
    </location>
</feature>
<dbReference type="KEGG" id="mpl:Mpal_2660"/>
<accession>B8GFP1</accession>
<dbReference type="InterPro" id="IPR003156">
    <property type="entry name" value="DHHA1_dom"/>
</dbReference>
<dbReference type="Pfam" id="PF01368">
    <property type="entry name" value="DHH"/>
    <property type="match status" value="1"/>
</dbReference>
<dbReference type="Proteomes" id="UP000002457">
    <property type="component" value="Chromosome"/>
</dbReference>
<dbReference type="HOGENOM" id="CLU_042622_0_0_2"/>
<evidence type="ECO:0000313" key="3">
    <source>
        <dbReference type="EMBL" id="ACL17924.1"/>
    </source>
</evidence>
<dbReference type="SUPFAM" id="SSF64182">
    <property type="entry name" value="DHH phosphoesterases"/>
    <property type="match status" value="1"/>
</dbReference>
<protein>
    <submittedName>
        <fullName evidence="3">Phosphoesterase RecJ domain protein</fullName>
    </submittedName>
</protein>
<dbReference type="Gene3D" id="3.90.1640.30">
    <property type="match status" value="1"/>
</dbReference>
<dbReference type="Pfam" id="PF02272">
    <property type="entry name" value="DHHA1"/>
    <property type="match status" value="1"/>
</dbReference>
<dbReference type="OrthoDB" id="36101at2157"/>
<proteinExistence type="predicted"/>